<feature type="domain" description="Amine oxidase" evidence="1">
    <location>
        <begin position="14"/>
        <end position="455"/>
    </location>
</feature>
<dbReference type="InterPro" id="IPR050464">
    <property type="entry name" value="Zeta_carotene_desat/Oxidored"/>
</dbReference>
<name>A0A4Q7TZ28_9MICO</name>
<dbReference type="SUPFAM" id="SSF51905">
    <property type="entry name" value="FAD/NAD(P)-binding domain"/>
    <property type="match status" value="1"/>
</dbReference>
<organism evidence="2 3">
    <name type="scientific">Leucobacter luti</name>
    <dbReference type="NCBI Taxonomy" id="340320"/>
    <lineage>
        <taxon>Bacteria</taxon>
        <taxon>Bacillati</taxon>
        <taxon>Actinomycetota</taxon>
        <taxon>Actinomycetes</taxon>
        <taxon>Micrococcales</taxon>
        <taxon>Microbacteriaceae</taxon>
        <taxon>Leucobacter</taxon>
    </lineage>
</organism>
<dbReference type="RefSeq" id="WP_130453554.1">
    <property type="nucleotide sequence ID" value="NZ_QYAG01000001.1"/>
</dbReference>
<dbReference type="Gene3D" id="1.10.3110.10">
    <property type="entry name" value="protoporphyrinogen ix oxidase, domain 3"/>
    <property type="match status" value="1"/>
</dbReference>
<evidence type="ECO:0000313" key="2">
    <source>
        <dbReference type="EMBL" id="RZT65897.1"/>
    </source>
</evidence>
<dbReference type="Gene3D" id="3.90.660.20">
    <property type="entry name" value="Protoporphyrinogen oxidase, mitochondrial, domain 2"/>
    <property type="match status" value="1"/>
</dbReference>
<dbReference type="GO" id="GO:0016491">
    <property type="term" value="F:oxidoreductase activity"/>
    <property type="evidence" value="ECO:0007669"/>
    <property type="project" value="InterPro"/>
</dbReference>
<protein>
    <submittedName>
        <fullName evidence="2">Oxygen-dependent protoporphyrinogen oxidase</fullName>
    </submittedName>
</protein>
<dbReference type="PANTHER" id="PTHR42923:SF3">
    <property type="entry name" value="PROTOPORPHYRINOGEN OXIDASE"/>
    <property type="match status" value="1"/>
</dbReference>
<dbReference type="Proteomes" id="UP000291832">
    <property type="component" value="Unassembled WGS sequence"/>
</dbReference>
<dbReference type="AlphaFoldDB" id="A0A4Q7TZ28"/>
<reference evidence="2 3" key="1">
    <citation type="journal article" date="2015" name="Stand. Genomic Sci.">
        <title>Genomic Encyclopedia of Bacterial and Archaeal Type Strains, Phase III: the genomes of soil and plant-associated and newly described type strains.</title>
        <authorList>
            <person name="Whitman W.B."/>
            <person name="Woyke T."/>
            <person name="Klenk H.P."/>
            <person name="Zhou Y."/>
            <person name="Lilburn T.G."/>
            <person name="Beck B.J."/>
            <person name="De Vos P."/>
            <person name="Vandamme P."/>
            <person name="Eisen J.A."/>
            <person name="Garrity G."/>
            <person name="Hugenholtz P."/>
            <person name="Kyrpides N.C."/>
        </authorList>
    </citation>
    <scope>NUCLEOTIDE SEQUENCE [LARGE SCALE GENOMIC DNA]</scope>
    <source>
        <strain evidence="2 3">RF6</strain>
    </source>
</reference>
<dbReference type="SUPFAM" id="SSF54373">
    <property type="entry name" value="FAD-linked reductases, C-terminal domain"/>
    <property type="match status" value="1"/>
</dbReference>
<dbReference type="InterPro" id="IPR002937">
    <property type="entry name" value="Amino_oxidase"/>
</dbReference>
<evidence type="ECO:0000313" key="3">
    <source>
        <dbReference type="Proteomes" id="UP000291832"/>
    </source>
</evidence>
<dbReference type="Pfam" id="PF01593">
    <property type="entry name" value="Amino_oxidase"/>
    <property type="match status" value="1"/>
</dbReference>
<dbReference type="OrthoDB" id="3450553at2"/>
<dbReference type="PANTHER" id="PTHR42923">
    <property type="entry name" value="PROTOPORPHYRINOGEN OXIDASE"/>
    <property type="match status" value="1"/>
</dbReference>
<dbReference type="EMBL" id="SHKI01000004">
    <property type="protein sequence ID" value="RZT65897.1"/>
    <property type="molecule type" value="Genomic_DNA"/>
</dbReference>
<comment type="caution">
    <text evidence="2">The sequence shown here is derived from an EMBL/GenBank/DDBJ whole genome shotgun (WGS) entry which is preliminary data.</text>
</comment>
<proteinExistence type="predicted"/>
<dbReference type="Gene3D" id="3.50.50.60">
    <property type="entry name" value="FAD/NAD(P)-binding domain"/>
    <property type="match status" value="1"/>
</dbReference>
<evidence type="ECO:0000259" key="1">
    <source>
        <dbReference type="Pfam" id="PF01593"/>
    </source>
</evidence>
<sequence length="488" mass="48574">MAAEPHVAVVGGGVSGLVAARELARAGVRVTLLEAAPRFGGRIRAAEVAGLTLDLGAEAFATRGGVVAALIAELGRADRIVTPAPLGSWLVAGADGSAAPLPPAGAMGIPAAPLGRAARRVLGVRGALRAACEPVLPRRVGRGSHTLAELVRARSGSRVLERLVRPVALGVSAAPPERIPLDAVPALTGAYAQTGSITRAARRLRESAAAAGGAVAGLRGGMTDLVTALVEACVASGVVLRTLAPVAALAPREGSGGARIAVVGPGEGEYLTADAVVLAVPEAAARDILGQPTAEAVASRVEVIALVLDATHPAVRPLAAAPRGTGALVAPADDAGGGGHPAAITAKALTHVTRKWPQRARPGVEVVRLSYGRDGAAPATAGLDDAAALSLALRDAGRVLGVELPGDAVRGFARQPWEMPARGSRAAPRPPAGVHLAGDWVSGVGFAAVIPAARELAHSLAATLTAAPAPFTAAPAPFAASTPERPER</sequence>
<keyword evidence="3" id="KW-1185">Reference proteome</keyword>
<gene>
    <name evidence="2" type="ORF">EV139_1319</name>
</gene>
<accession>A0A4Q7TZ28</accession>
<dbReference type="InterPro" id="IPR036188">
    <property type="entry name" value="FAD/NAD-bd_sf"/>
</dbReference>